<sequence>MMEKMKYYILLLGLCLLGCNNQPSKQKKESDNWNCEVDTSMCIASGALSKLDIEISKRSIYYWKTTFNLSDWDNEFLITHDIERIYLRLFDVAYKFDYDGEQKSVPIATTKFRCKIPDNVEIVPVAYITQEAIRNNPEFHEVLYKRIKAMATKHGFKNFKEIQLDCDWTKSTRDKFFGLCQNMRNLLRADSILLSATIRLHQLRDSVPPVDRGVLMLYNTGSIYDSETENSILSYEDVEPYLKSKIQYNLLLSLAYPTYSWSIATRNDKFLCILHQTDFSNDKLYQYVWNNTFKVKEYHILENHEMFEDDLIRKESPSFDEISKVKKLVTERITSSMEGSVIYHLDHNGLSRFTPNEIDKILE</sequence>
<evidence type="ECO:0000313" key="2">
    <source>
        <dbReference type="Proteomes" id="UP000278164"/>
    </source>
</evidence>
<evidence type="ECO:0000313" key="1">
    <source>
        <dbReference type="EMBL" id="RLT71915.1"/>
    </source>
</evidence>
<protein>
    <submittedName>
        <fullName evidence="1">Uncharacterized protein</fullName>
    </submittedName>
</protein>
<comment type="caution">
    <text evidence="1">The sequence shown here is derived from an EMBL/GenBank/DDBJ whole genome shotgun (WGS) entry which is preliminary data.</text>
</comment>
<accession>A0A3L7ZJ28</accession>
<proteinExistence type="predicted"/>
<dbReference type="Proteomes" id="UP000278164">
    <property type="component" value="Unassembled WGS sequence"/>
</dbReference>
<gene>
    <name evidence="1" type="ORF">D7V78_18720</name>
</gene>
<organism evidence="1 2">
    <name type="scientific">Parabacteroides distasonis</name>
    <dbReference type="NCBI Taxonomy" id="823"/>
    <lineage>
        <taxon>Bacteria</taxon>
        <taxon>Pseudomonadati</taxon>
        <taxon>Bacteroidota</taxon>
        <taxon>Bacteroidia</taxon>
        <taxon>Bacteroidales</taxon>
        <taxon>Tannerellaceae</taxon>
        <taxon>Parabacteroides</taxon>
    </lineage>
</organism>
<name>A0A3L7ZJ28_PARDI</name>
<reference evidence="1 2" key="1">
    <citation type="submission" date="2018-09" db="EMBL/GenBank/DDBJ databases">
        <title>Murine metabolic-syndrome-specific gut microbial biobank.</title>
        <authorList>
            <person name="Liu C."/>
        </authorList>
    </citation>
    <scope>NUCLEOTIDE SEQUENCE [LARGE SCALE GENOMIC DNA]</scope>
    <source>
        <strain evidence="1 2">8-P5</strain>
    </source>
</reference>
<dbReference type="EMBL" id="RAYI01000080">
    <property type="protein sequence ID" value="RLT71915.1"/>
    <property type="molecule type" value="Genomic_DNA"/>
</dbReference>
<dbReference type="AlphaFoldDB" id="A0A3L7ZJ28"/>